<evidence type="ECO:0000256" key="2">
    <source>
        <dbReference type="ARBA" id="ARBA00022603"/>
    </source>
</evidence>
<dbReference type="KEGG" id="hpse:HPF_22725"/>
<evidence type="ECO:0000256" key="5">
    <source>
        <dbReference type="ARBA" id="ARBA00023098"/>
    </source>
</evidence>
<dbReference type="RefSeq" id="WP_133157932.1">
    <property type="nucleotide sequence ID" value="NZ_CP037867.1"/>
</dbReference>
<comment type="similarity">
    <text evidence="1">Belongs to the CFA/CMAS family.</text>
</comment>
<dbReference type="GO" id="GO:0008610">
    <property type="term" value="P:lipid biosynthetic process"/>
    <property type="evidence" value="ECO:0007669"/>
    <property type="project" value="InterPro"/>
</dbReference>
<dbReference type="GO" id="GO:0032259">
    <property type="term" value="P:methylation"/>
    <property type="evidence" value="ECO:0007669"/>
    <property type="project" value="UniProtKB-KW"/>
</dbReference>
<evidence type="ECO:0000256" key="6">
    <source>
        <dbReference type="PIRSR" id="PIRSR003085-1"/>
    </source>
</evidence>
<dbReference type="AlphaFoldDB" id="A0A4P6X312"/>
<dbReference type="CDD" id="cd02440">
    <property type="entry name" value="AdoMet_MTases"/>
    <property type="match status" value="1"/>
</dbReference>
<gene>
    <name evidence="8" type="primary">cfa</name>
    <name evidence="8" type="ORF">HPF_22725</name>
</gene>
<keyword evidence="3 8" id="KW-0808">Transferase</keyword>
<dbReference type="Proteomes" id="UP000293912">
    <property type="component" value="Chromosome"/>
</dbReference>
<dbReference type="PANTHER" id="PTHR43667">
    <property type="entry name" value="CYCLOPROPANE-FATTY-ACYL-PHOSPHOLIPID SYNTHASE"/>
    <property type="match status" value="1"/>
</dbReference>
<protein>
    <submittedName>
        <fullName evidence="8">Cyclopropane-fatty-acyl-phospholipid synthase</fullName>
        <ecNumber evidence="8">2.1.1.79</ecNumber>
    </submittedName>
</protein>
<dbReference type="SUPFAM" id="SSF53335">
    <property type="entry name" value="S-adenosyl-L-methionine-dependent methyltransferases"/>
    <property type="match status" value="1"/>
</dbReference>
<keyword evidence="4" id="KW-0949">S-adenosyl-L-methionine</keyword>
<dbReference type="Pfam" id="PF02353">
    <property type="entry name" value="CMAS"/>
    <property type="match status" value="1"/>
</dbReference>
<sequence length="430" mass="47648">MNSTTAPQSAGLSLPRHAPAAARTTLQLLQRLRHGSLTLQLPDGTVQRFGGGAGPLAEMPTAGPPQGGQAPSGGSDPVHRRSVGATMRLTNWNVFGAALKSGDIGFAESYIAGDWSTPQLSDLLRLLIANREALEDVVYGSWIGRLAYRLRHLLNRNSKANSRKNIHAHYDLGNAFYGLWLDETMNYSSALYEQPGQDMVDAQHAKVRRALRMAGVQPGHRVLEIGCGWGALAEKAITEFGASVTGVTLSTEQLAFAQRRNPGADLRLQDYRDIGDAPFDAICSIEMVEAVGREYWDTYFNTVARLLKPGGRACIQSITIRDDLFDRYVAGTDFIQQYIFPGGCLPSPSQFRAAAERAGLQVVDQFHFGPDYAQTLRVWRQQFLLNQERVLQQGFDQRFLRTWEFYLAYCEAAFDEGNTDVVQFTLRQPD</sequence>
<dbReference type="EMBL" id="CP037867">
    <property type="protein sequence ID" value="QBM30520.1"/>
    <property type="molecule type" value="Genomic_DNA"/>
</dbReference>
<feature type="region of interest" description="Disordered" evidence="7">
    <location>
        <begin position="43"/>
        <end position="80"/>
    </location>
</feature>
<dbReference type="InterPro" id="IPR050723">
    <property type="entry name" value="CFA/CMAS"/>
</dbReference>
<evidence type="ECO:0000256" key="1">
    <source>
        <dbReference type="ARBA" id="ARBA00010815"/>
    </source>
</evidence>
<reference evidence="8 9" key="1">
    <citation type="submission" date="2019-03" db="EMBL/GenBank/DDBJ databases">
        <authorList>
            <person name="Sebastian G."/>
            <person name="Baumann P."/>
            <person name="Ruckert C."/>
            <person name="Kalinowski J."/>
            <person name="Nebel B."/>
            <person name="Takors R."/>
            <person name="Blombach B."/>
        </authorList>
    </citation>
    <scope>NUCLEOTIDE SEQUENCE [LARGE SCALE GENOMIC DNA]</scope>
    <source>
        <strain evidence="8 9">DSM 1084</strain>
    </source>
</reference>
<dbReference type="PANTHER" id="PTHR43667:SF2">
    <property type="entry name" value="FATTY ACID C-METHYL TRANSFERASE"/>
    <property type="match status" value="1"/>
</dbReference>
<keyword evidence="5" id="KW-0443">Lipid metabolism</keyword>
<keyword evidence="9" id="KW-1185">Reference proteome</keyword>
<name>A0A4P6X312_HYDPS</name>
<keyword evidence="2 8" id="KW-0489">Methyltransferase</keyword>
<organism evidence="8 9">
    <name type="scientific">Hydrogenophaga pseudoflava</name>
    <name type="common">Pseudomonas carboxydoflava</name>
    <dbReference type="NCBI Taxonomy" id="47421"/>
    <lineage>
        <taxon>Bacteria</taxon>
        <taxon>Pseudomonadati</taxon>
        <taxon>Pseudomonadota</taxon>
        <taxon>Betaproteobacteria</taxon>
        <taxon>Burkholderiales</taxon>
        <taxon>Comamonadaceae</taxon>
        <taxon>Hydrogenophaga</taxon>
    </lineage>
</organism>
<evidence type="ECO:0000313" key="8">
    <source>
        <dbReference type="EMBL" id="QBM30520.1"/>
    </source>
</evidence>
<dbReference type="GO" id="GO:0008825">
    <property type="term" value="F:cyclopropane-fatty-acyl-phospholipid synthase activity"/>
    <property type="evidence" value="ECO:0007669"/>
    <property type="project" value="UniProtKB-EC"/>
</dbReference>
<proteinExistence type="inferred from homology"/>
<dbReference type="InterPro" id="IPR029063">
    <property type="entry name" value="SAM-dependent_MTases_sf"/>
</dbReference>
<evidence type="ECO:0000256" key="4">
    <source>
        <dbReference type="ARBA" id="ARBA00022691"/>
    </source>
</evidence>
<dbReference type="EC" id="2.1.1.79" evidence="8"/>
<evidence type="ECO:0000256" key="3">
    <source>
        <dbReference type="ARBA" id="ARBA00022679"/>
    </source>
</evidence>
<feature type="active site" evidence="6">
    <location>
        <position position="410"/>
    </location>
</feature>
<dbReference type="PIRSF" id="PIRSF003085">
    <property type="entry name" value="CMAS"/>
    <property type="match status" value="1"/>
</dbReference>
<accession>A0A4P6X312</accession>
<dbReference type="InterPro" id="IPR003333">
    <property type="entry name" value="CMAS"/>
</dbReference>
<evidence type="ECO:0000256" key="7">
    <source>
        <dbReference type="SAM" id="MobiDB-lite"/>
    </source>
</evidence>
<dbReference type="Gene3D" id="3.40.50.150">
    <property type="entry name" value="Vaccinia Virus protein VP39"/>
    <property type="match status" value="1"/>
</dbReference>
<evidence type="ECO:0000313" key="9">
    <source>
        <dbReference type="Proteomes" id="UP000293912"/>
    </source>
</evidence>